<evidence type="ECO:0000313" key="1">
    <source>
        <dbReference type="EMBL" id="SMO66136.1"/>
    </source>
</evidence>
<dbReference type="InterPro" id="IPR021457">
    <property type="entry name" value="DUF3108"/>
</dbReference>
<reference evidence="1 2" key="1">
    <citation type="submission" date="2017-05" db="EMBL/GenBank/DDBJ databases">
        <authorList>
            <person name="Varghese N."/>
            <person name="Submissions S."/>
        </authorList>
    </citation>
    <scope>NUCLEOTIDE SEQUENCE [LARGE SCALE GENOMIC DNA]</scope>
    <source>
        <strain evidence="1 2">DSM 27040</strain>
    </source>
</reference>
<proteinExistence type="predicted"/>
<organism evidence="1 2">
    <name type="scientific">Saccharicrinis carchari</name>
    <dbReference type="NCBI Taxonomy" id="1168039"/>
    <lineage>
        <taxon>Bacteria</taxon>
        <taxon>Pseudomonadati</taxon>
        <taxon>Bacteroidota</taxon>
        <taxon>Bacteroidia</taxon>
        <taxon>Marinilabiliales</taxon>
        <taxon>Marinilabiliaceae</taxon>
        <taxon>Saccharicrinis</taxon>
    </lineage>
</organism>
<protein>
    <recommendedName>
        <fullName evidence="3">DUF3108 domain-containing protein</fullName>
    </recommendedName>
</protein>
<dbReference type="Proteomes" id="UP000319040">
    <property type="component" value="Unassembled WGS sequence"/>
</dbReference>
<dbReference type="OrthoDB" id="9808473at2"/>
<accession>A0A521D359</accession>
<keyword evidence="2" id="KW-1185">Reference proteome</keyword>
<name>A0A521D359_SACCC</name>
<evidence type="ECO:0008006" key="3">
    <source>
        <dbReference type="Google" id="ProtNLM"/>
    </source>
</evidence>
<gene>
    <name evidence="1" type="ORF">SAMN06265379_104160</name>
</gene>
<dbReference type="EMBL" id="FXTB01000004">
    <property type="protein sequence ID" value="SMO66136.1"/>
    <property type="molecule type" value="Genomic_DNA"/>
</dbReference>
<dbReference type="Pfam" id="PF11306">
    <property type="entry name" value="DUF3108"/>
    <property type="match status" value="1"/>
</dbReference>
<dbReference type="RefSeq" id="WP_142533311.1">
    <property type="nucleotide sequence ID" value="NZ_FXTB01000004.1"/>
</dbReference>
<dbReference type="AlphaFoldDB" id="A0A521D359"/>
<evidence type="ECO:0000313" key="2">
    <source>
        <dbReference type="Proteomes" id="UP000319040"/>
    </source>
</evidence>
<sequence>MRNWKCVVYKQGYMVIWAILLGVLPFSVKGQCEVKNYTFKAGETVTYHAYYNWHFIWLNAGIVHFSVQNKTYNERDAWFLSAYGRTYKGYDKFMKVRDTFEVFVDKEQFAPLYFNRVTNEGSTKAHHKYWFNHDSRTIKTQIKKDDSSIFKEGTIALEDCTADLLSMVYKARNINYSTYKVNEKIPITMIVDGKIHHLFIRYLGKEIIKNRDGRKFRCLKFSPLLVPGTIFKSGEDMVVWVSDDNARVPIIVEAKVLIGSVKAVFVDAVGLRNPIEAEVLD</sequence>